<dbReference type="EMBL" id="KV417720">
    <property type="protein sequence ID" value="KZP08507.1"/>
    <property type="molecule type" value="Genomic_DNA"/>
</dbReference>
<dbReference type="PANTHER" id="PTHR47691:SF3">
    <property type="entry name" value="HTH-TYPE TRANSCRIPTIONAL REGULATOR RV0890C-RELATED"/>
    <property type="match status" value="1"/>
</dbReference>
<dbReference type="Pfam" id="PF05729">
    <property type="entry name" value="NACHT"/>
    <property type="match status" value="1"/>
</dbReference>
<protein>
    <recommendedName>
        <fullName evidence="1">NACHT domain-containing protein</fullName>
    </recommendedName>
</protein>
<evidence type="ECO:0000313" key="2">
    <source>
        <dbReference type="EMBL" id="KZP08507.1"/>
    </source>
</evidence>
<feature type="domain" description="NACHT" evidence="1">
    <location>
        <begin position="75"/>
        <end position="221"/>
    </location>
</feature>
<dbReference type="InterPro" id="IPR007111">
    <property type="entry name" value="NACHT_NTPase"/>
</dbReference>
<proteinExistence type="predicted"/>
<accession>A0A165XFY5</accession>
<keyword evidence="3" id="KW-1185">Reference proteome</keyword>
<dbReference type="Proteomes" id="UP000076532">
    <property type="component" value="Unassembled WGS sequence"/>
</dbReference>
<organism evidence="2 3">
    <name type="scientific">Athelia psychrophila</name>
    <dbReference type="NCBI Taxonomy" id="1759441"/>
    <lineage>
        <taxon>Eukaryota</taxon>
        <taxon>Fungi</taxon>
        <taxon>Dikarya</taxon>
        <taxon>Basidiomycota</taxon>
        <taxon>Agaricomycotina</taxon>
        <taxon>Agaricomycetes</taxon>
        <taxon>Agaricomycetidae</taxon>
        <taxon>Atheliales</taxon>
        <taxon>Atheliaceae</taxon>
        <taxon>Athelia</taxon>
    </lineage>
</organism>
<name>A0A165XFY5_9AGAM</name>
<evidence type="ECO:0000259" key="1">
    <source>
        <dbReference type="Pfam" id="PF05729"/>
    </source>
</evidence>
<dbReference type="InterPro" id="IPR027417">
    <property type="entry name" value="P-loop_NTPase"/>
</dbReference>
<sequence length="302" mass="32797">MNVAGDFHVYSGASATGNSTKYFFRAISDDKKDVPADIISPPPPSQPLAPDIWFGRGGLVSTLAEVITGNENPRIAILGSGGMGKTAAALHLMRNEAVVARYGDRIFFVACDAATSADLLASRILQTISVAVAAGENLVTAMHLALKGAPPTLLVLDNFESIWEGERDHAAIRDLLQKIVDCPSSTLIVTMRATIAPPGIRWTYSDSLPPLSPSSAKEIFLAINATFCDGSDDGNEVLDELLKELDYVPLAIHLLAHVSTDFTPRHVLKQWKKQRTRMLSLDAYIRKIQNLLLGAFERFWGL</sequence>
<gene>
    <name evidence="2" type="ORF">FIBSPDRAFT_964749</name>
</gene>
<dbReference type="AlphaFoldDB" id="A0A165XFY5"/>
<dbReference type="PANTHER" id="PTHR47691">
    <property type="entry name" value="REGULATOR-RELATED"/>
    <property type="match status" value="1"/>
</dbReference>
<dbReference type="OrthoDB" id="691197at2759"/>
<dbReference type="Gene3D" id="3.40.50.300">
    <property type="entry name" value="P-loop containing nucleotide triphosphate hydrolases"/>
    <property type="match status" value="1"/>
</dbReference>
<dbReference type="SUPFAM" id="SSF52540">
    <property type="entry name" value="P-loop containing nucleoside triphosphate hydrolases"/>
    <property type="match status" value="1"/>
</dbReference>
<evidence type="ECO:0000313" key="3">
    <source>
        <dbReference type="Proteomes" id="UP000076532"/>
    </source>
</evidence>
<reference evidence="2 3" key="1">
    <citation type="journal article" date="2016" name="Mol. Biol. Evol.">
        <title>Comparative Genomics of Early-Diverging Mushroom-Forming Fungi Provides Insights into the Origins of Lignocellulose Decay Capabilities.</title>
        <authorList>
            <person name="Nagy L.G."/>
            <person name="Riley R."/>
            <person name="Tritt A."/>
            <person name="Adam C."/>
            <person name="Daum C."/>
            <person name="Floudas D."/>
            <person name="Sun H."/>
            <person name="Yadav J.S."/>
            <person name="Pangilinan J."/>
            <person name="Larsson K.H."/>
            <person name="Matsuura K."/>
            <person name="Barry K."/>
            <person name="Labutti K."/>
            <person name="Kuo R."/>
            <person name="Ohm R.A."/>
            <person name="Bhattacharya S.S."/>
            <person name="Shirouzu T."/>
            <person name="Yoshinaga Y."/>
            <person name="Martin F.M."/>
            <person name="Grigoriev I.V."/>
            <person name="Hibbett D.S."/>
        </authorList>
    </citation>
    <scope>NUCLEOTIDE SEQUENCE [LARGE SCALE GENOMIC DNA]</scope>
    <source>
        <strain evidence="2 3">CBS 109695</strain>
    </source>
</reference>